<keyword evidence="1" id="KW-0238">DNA-binding</keyword>
<proteinExistence type="predicted"/>
<accession>A0AC61MUM2</accession>
<dbReference type="EMBL" id="CP068393">
    <property type="protein sequence ID" value="QUC66020.1"/>
    <property type="molecule type" value="Genomic_DNA"/>
</dbReference>
<gene>
    <name evidence="1" type="ORF">JYE49_09060</name>
</gene>
<organism evidence="1 2">
    <name type="scientific">Aristaeella hokkaidonensis</name>
    <dbReference type="NCBI Taxonomy" id="3046382"/>
    <lineage>
        <taxon>Bacteria</taxon>
        <taxon>Bacillati</taxon>
        <taxon>Bacillota</taxon>
        <taxon>Clostridia</taxon>
        <taxon>Eubacteriales</taxon>
        <taxon>Aristaeellaceae</taxon>
        <taxon>Aristaeella</taxon>
    </lineage>
</organism>
<sequence length="338" mass="37279">MSVKKATMRDIAKAVGTSAVTVSKALAGKSGMSDKLRSKIIKKADEMGYSYPRGTRNILHDHLEIGIVIPDKYFEPDSYYAILCKQLIKKLADLGHFGLLEILTPENEKEGVLPNLMTSGHADGLILLGEPAKAYYRKVAQAGVPIVFLDFYDEQANADAVAGDNSYGAYRLTSHLIRRGHTKIGFVGNTKATSSIMDRFLGYYRAMLLNDLQVREEWILPDRELTGGLVDPVLPDELPTAFVCNCDITARMLISLLKEKGYRVPEDISVTGFDDFPQGNPGDVPLSTFRIDTDSMIELAVKALLERCAGERKPFGRLVVGGQPVYRESEIPCTNSEL</sequence>
<keyword evidence="2" id="KW-1185">Reference proteome</keyword>
<evidence type="ECO:0000313" key="2">
    <source>
        <dbReference type="Proteomes" id="UP000682782"/>
    </source>
</evidence>
<reference evidence="1" key="1">
    <citation type="submission" date="2021-01" db="EMBL/GenBank/DDBJ databases">
        <title>Complete genome sequence of Clostridiales bacterium R-7.</title>
        <authorList>
            <person name="Mahoney-Kurpe S.C."/>
            <person name="Palevich N."/>
            <person name="Koike S."/>
            <person name="Moon C.D."/>
            <person name="Attwood G.T."/>
        </authorList>
    </citation>
    <scope>NUCLEOTIDE SEQUENCE</scope>
    <source>
        <strain evidence="1">R-7</strain>
    </source>
</reference>
<dbReference type="Proteomes" id="UP000682782">
    <property type="component" value="Chromosome"/>
</dbReference>
<name>A0AC61MUM2_9FIRM</name>
<protein>
    <submittedName>
        <fullName evidence="1">LacI family DNA-binding transcriptional regulator</fullName>
    </submittedName>
</protein>
<evidence type="ECO:0000313" key="1">
    <source>
        <dbReference type="EMBL" id="QUC66020.1"/>
    </source>
</evidence>